<protein>
    <submittedName>
        <fullName evidence="1">Helix-turn-helix transcriptional regulator</fullName>
    </submittedName>
</protein>
<name>A0ABS9J793_9FLAO</name>
<gene>
    <name evidence="1" type="ORF">JM658_15675</name>
</gene>
<dbReference type="Proteomes" id="UP000829517">
    <property type="component" value="Unassembled WGS sequence"/>
</dbReference>
<dbReference type="EMBL" id="JAETXX010000014">
    <property type="protein sequence ID" value="MCF8716270.1"/>
    <property type="molecule type" value="Genomic_DNA"/>
</dbReference>
<sequence length="291" mass="33263">MGACKHISHNFSLDKSWMDEFVGEYGFVVSEFNGSIYFQDDENTVKMHHFCEVLKGKFSVLLSNMTIFDNVVFTRRGLDNNTLIVYHDFSNDSNLHTVGGNKYEVGANSDLNFGLIDNRIKTSYQAKLNNHVYSLRLIIDKTFLLESLDKRFDYKYLFDSIEKEGTITYYGSISNVVRLSIQGLNNIDFNAIEFEYHLKSVALKVFHDLLFRFNTMGFLNNSGVSFVDIDSLEISKSFLHSLKGYEFPGLNKLASLSNMSVSSFKTKFKILYGCSPALYFKRMSSGDLCNV</sequence>
<keyword evidence="2" id="KW-1185">Reference proteome</keyword>
<accession>A0ABS9J793</accession>
<dbReference type="RefSeq" id="WP_236960508.1">
    <property type="nucleotide sequence ID" value="NZ_JAETXX010000014.1"/>
</dbReference>
<proteinExistence type="predicted"/>
<evidence type="ECO:0000313" key="2">
    <source>
        <dbReference type="Proteomes" id="UP000829517"/>
    </source>
</evidence>
<reference evidence="1 2" key="1">
    <citation type="submission" date="2021-01" db="EMBL/GenBank/DDBJ databases">
        <title>Genome sequencing of Joostella atrarenae M1-2 (= KCTC 23194).</title>
        <authorList>
            <person name="Zakaria M.R."/>
            <person name="Lam M.Q."/>
            <person name="Chong C.S."/>
        </authorList>
    </citation>
    <scope>NUCLEOTIDE SEQUENCE [LARGE SCALE GENOMIC DNA]</scope>
    <source>
        <strain evidence="1 2">M1-2</strain>
    </source>
</reference>
<organism evidence="1 2">
    <name type="scientific">Joostella atrarenae</name>
    <dbReference type="NCBI Taxonomy" id="679257"/>
    <lineage>
        <taxon>Bacteria</taxon>
        <taxon>Pseudomonadati</taxon>
        <taxon>Bacteroidota</taxon>
        <taxon>Flavobacteriia</taxon>
        <taxon>Flavobacteriales</taxon>
        <taxon>Flavobacteriaceae</taxon>
        <taxon>Joostella</taxon>
    </lineage>
</organism>
<evidence type="ECO:0000313" key="1">
    <source>
        <dbReference type="EMBL" id="MCF8716270.1"/>
    </source>
</evidence>
<comment type="caution">
    <text evidence="1">The sequence shown here is derived from an EMBL/GenBank/DDBJ whole genome shotgun (WGS) entry which is preliminary data.</text>
</comment>